<dbReference type="EMBL" id="ML986666">
    <property type="protein sequence ID" value="KAF2261051.1"/>
    <property type="molecule type" value="Genomic_DNA"/>
</dbReference>
<proteinExistence type="inferred from homology"/>
<dbReference type="CDD" id="cd07564">
    <property type="entry name" value="nitrilases_CHs"/>
    <property type="match status" value="1"/>
</dbReference>
<evidence type="ECO:0000313" key="3">
    <source>
        <dbReference type="EMBL" id="KAF2261051.1"/>
    </source>
</evidence>
<dbReference type="Pfam" id="PF00795">
    <property type="entry name" value="CN_hydrolase"/>
    <property type="match status" value="1"/>
</dbReference>
<feature type="domain" description="CN hydrolase" evidence="2">
    <location>
        <begin position="5"/>
        <end position="323"/>
    </location>
</feature>
<accession>A0A9P4K362</accession>
<evidence type="ECO:0000256" key="1">
    <source>
        <dbReference type="ARBA" id="ARBA00008129"/>
    </source>
</evidence>
<protein>
    <submittedName>
        <fullName evidence="3">Nitrilase</fullName>
    </submittedName>
</protein>
<dbReference type="InterPro" id="IPR036526">
    <property type="entry name" value="C-N_Hydrolase_sf"/>
</dbReference>
<dbReference type="PROSITE" id="PS50263">
    <property type="entry name" value="CN_HYDROLASE"/>
    <property type="match status" value="1"/>
</dbReference>
<dbReference type="OrthoDB" id="10250282at2759"/>
<comment type="caution">
    <text evidence="3">The sequence shown here is derived from an EMBL/GenBank/DDBJ whole genome shotgun (WGS) entry which is preliminary data.</text>
</comment>
<dbReference type="PANTHER" id="PTHR46044:SF2">
    <property type="entry name" value="CN HYDROLASE DOMAIN-CONTAINING PROTEIN"/>
    <property type="match status" value="1"/>
</dbReference>
<dbReference type="Proteomes" id="UP000800093">
    <property type="component" value="Unassembled WGS sequence"/>
</dbReference>
<gene>
    <name evidence="3" type="ORF">CC78DRAFT_561933</name>
</gene>
<comment type="similarity">
    <text evidence="1">Belongs to the carbon-nitrogen hydrolase superfamily. Nitrilase family.</text>
</comment>
<evidence type="ECO:0000313" key="4">
    <source>
        <dbReference type="Proteomes" id="UP000800093"/>
    </source>
</evidence>
<name>A0A9P4K362_9PLEO</name>
<keyword evidence="4" id="KW-1185">Reference proteome</keyword>
<dbReference type="GO" id="GO:0003824">
    <property type="term" value="F:catalytic activity"/>
    <property type="evidence" value="ECO:0007669"/>
    <property type="project" value="InterPro"/>
</dbReference>
<dbReference type="InterPro" id="IPR044149">
    <property type="entry name" value="Nitrilases_CHs"/>
</dbReference>
<organism evidence="3 4">
    <name type="scientific">Lojkania enalia</name>
    <dbReference type="NCBI Taxonomy" id="147567"/>
    <lineage>
        <taxon>Eukaryota</taxon>
        <taxon>Fungi</taxon>
        <taxon>Dikarya</taxon>
        <taxon>Ascomycota</taxon>
        <taxon>Pezizomycotina</taxon>
        <taxon>Dothideomycetes</taxon>
        <taxon>Pleosporomycetidae</taxon>
        <taxon>Pleosporales</taxon>
        <taxon>Pleosporales incertae sedis</taxon>
        <taxon>Lojkania</taxon>
    </lineage>
</organism>
<reference evidence="4" key="1">
    <citation type="journal article" date="2020" name="Stud. Mycol.">
        <title>101 Dothideomycetes genomes: A test case for predicting lifestyles and emergence of pathogens.</title>
        <authorList>
            <person name="Haridas S."/>
            <person name="Albert R."/>
            <person name="Binder M."/>
            <person name="Bloem J."/>
            <person name="LaButti K."/>
            <person name="Salamov A."/>
            <person name="Andreopoulos B."/>
            <person name="Baker S."/>
            <person name="Barry K."/>
            <person name="Bills G."/>
            <person name="Bluhm B."/>
            <person name="Cannon C."/>
            <person name="Castanera R."/>
            <person name="Culley D."/>
            <person name="Daum C."/>
            <person name="Ezra D."/>
            <person name="Gonzalez J."/>
            <person name="Henrissat B."/>
            <person name="Kuo A."/>
            <person name="Liang C."/>
            <person name="Lipzen A."/>
            <person name="Lutzoni F."/>
            <person name="Magnuson J."/>
            <person name="Mondo S."/>
            <person name="Nolan M."/>
            <person name="Ohm R."/>
            <person name="Pangilinan J."/>
            <person name="Park H.-J."/>
            <person name="Ramirez L."/>
            <person name="Alfaro M."/>
            <person name="Sun H."/>
            <person name="Tritt A."/>
            <person name="Yoshinaga Y."/>
            <person name="Zwiers L.-H."/>
            <person name="Turgeon B."/>
            <person name="Goodwin S."/>
            <person name="Spatafora J."/>
            <person name="Crous P."/>
            <person name="Grigoriev I."/>
        </authorList>
    </citation>
    <scope>NUCLEOTIDE SEQUENCE [LARGE SCALE GENOMIC DNA]</scope>
    <source>
        <strain evidence="4">CBS 304.66</strain>
    </source>
</reference>
<dbReference type="PANTHER" id="PTHR46044">
    <property type="entry name" value="NITRILASE"/>
    <property type="match status" value="1"/>
</dbReference>
<dbReference type="SUPFAM" id="SSF56317">
    <property type="entry name" value="Carbon-nitrogen hydrolase"/>
    <property type="match status" value="1"/>
</dbReference>
<sequence length="375" mass="40986">MAPIIRVAACHAAPIFLSASKTTEKAISLIHQASKRRANLVVFPESFIPAFPIWSALRSPTENHHLFARMARESIHADGEEIGALRAAAKELGVCISMGFSEKAAPSIATLFNSNVIIGADGQVLVHHRKLVPTFFEKLTWAPGDGHGLRVAETGGAFGGRVGALICGENTNPLARYALVALGEQVHISTWPAVWPTRESVTAQSSIGRSRRAANYDNVAANRIRAAAHCFEAKCFGVMCAGVLDSHAIDTIVEGSPRAEYLARQLYNAPRGATMFLDPTGAPIQSFVFNEEKKRGVEKREVEMETREYLQNEEGILYADLNLEDCVEGKQYHDLAGGYQRLDVFSLTVDRTRRRTVALFDEGEKGWTAGRPVGR</sequence>
<dbReference type="AlphaFoldDB" id="A0A9P4K362"/>
<dbReference type="Gene3D" id="3.60.110.10">
    <property type="entry name" value="Carbon-nitrogen hydrolase"/>
    <property type="match status" value="1"/>
</dbReference>
<evidence type="ECO:0000259" key="2">
    <source>
        <dbReference type="PROSITE" id="PS50263"/>
    </source>
</evidence>
<dbReference type="InterPro" id="IPR003010">
    <property type="entry name" value="C-N_Hydrolase"/>
</dbReference>